<dbReference type="Proteomes" id="UP000614601">
    <property type="component" value="Unassembled WGS sequence"/>
</dbReference>
<sequence length="263" mass="29518">MSPCFPIVGILRRFRCRSRNRRAGKKPENYLTPYEMEMVPMMLKELSAQSPRFFETVSFRWFKEAVASAREPNVPGVSGNYSAPPVTMTEFESEGQALEELIRLVAKTLMEKGIFDDEIENNLNAYRHKREQWKCTNAAATVSATLAAPTLLRTRSFSAAVAAPPISSSRLCRKNGVITETTTTKSRPGLLDCICGGRQRGSAARQTDALFVQLGEVLAHQYQCSVGVDKDGNVHERELKLLIWRHFVQMFVAVLTDRARFPG</sequence>
<reference evidence="1" key="1">
    <citation type="submission" date="2020-09" db="EMBL/GenBank/DDBJ databases">
        <authorList>
            <person name="Kikuchi T."/>
        </authorList>
    </citation>
    <scope>NUCLEOTIDE SEQUENCE</scope>
    <source>
        <strain evidence="1">SH1</strain>
    </source>
</reference>
<evidence type="ECO:0000313" key="1">
    <source>
        <dbReference type="EMBL" id="CAD5212709.1"/>
    </source>
</evidence>
<dbReference type="Proteomes" id="UP000783686">
    <property type="component" value="Unassembled WGS sequence"/>
</dbReference>
<name>A0A811KBK3_9BILA</name>
<dbReference type="EMBL" id="CAJFCW020000002">
    <property type="protein sequence ID" value="CAG9097348.1"/>
    <property type="molecule type" value="Genomic_DNA"/>
</dbReference>
<organism evidence="1 2">
    <name type="scientific">Bursaphelenchus okinawaensis</name>
    <dbReference type="NCBI Taxonomy" id="465554"/>
    <lineage>
        <taxon>Eukaryota</taxon>
        <taxon>Metazoa</taxon>
        <taxon>Ecdysozoa</taxon>
        <taxon>Nematoda</taxon>
        <taxon>Chromadorea</taxon>
        <taxon>Rhabditida</taxon>
        <taxon>Tylenchina</taxon>
        <taxon>Tylenchomorpha</taxon>
        <taxon>Aphelenchoidea</taxon>
        <taxon>Aphelenchoididae</taxon>
        <taxon>Bursaphelenchus</taxon>
    </lineage>
</organism>
<comment type="caution">
    <text evidence="1">The sequence shown here is derived from an EMBL/GenBank/DDBJ whole genome shotgun (WGS) entry which is preliminary data.</text>
</comment>
<dbReference type="AlphaFoldDB" id="A0A811KBK3"/>
<dbReference type="EMBL" id="CAJFDH010000002">
    <property type="protein sequence ID" value="CAD5212709.1"/>
    <property type="molecule type" value="Genomic_DNA"/>
</dbReference>
<protein>
    <submittedName>
        <fullName evidence="1">Uncharacterized protein</fullName>
    </submittedName>
</protein>
<keyword evidence="2" id="KW-1185">Reference proteome</keyword>
<proteinExistence type="predicted"/>
<dbReference type="OrthoDB" id="5789040at2759"/>
<gene>
    <name evidence="1" type="ORF">BOKJ2_LOCUS4510</name>
</gene>
<accession>A0A811KBK3</accession>
<evidence type="ECO:0000313" key="2">
    <source>
        <dbReference type="Proteomes" id="UP000614601"/>
    </source>
</evidence>